<dbReference type="Proteomes" id="UP000180175">
    <property type="component" value="Chromosome"/>
</dbReference>
<feature type="binding site" evidence="4">
    <location>
        <position position="19"/>
    </location>
    <ligand>
        <name>S-adenosyl-L-methionine</name>
        <dbReference type="ChEBI" id="CHEBI:59789"/>
    </ligand>
</feature>
<keyword evidence="7" id="KW-1185">Reference proteome</keyword>
<accession>A0A1S2MD99</accession>
<keyword evidence="1 6" id="KW-0489">Methyltransferase</keyword>
<dbReference type="GO" id="GO:0009307">
    <property type="term" value="P:DNA restriction-modification system"/>
    <property type="evidence" value="ECO:0007669"/>
    <property type="project" value="InterPro"/>
</dbReference>
<gene>
    <name evidence="6" type="ORF">AWH56_009195</name>
    <name evidence="5" type="ORF">AWH56_04925</name>
</gene>
<dbReference type="EMBL" id="CP063356">
    <property type="protein sequence ID" value="QOY37736.1"/>
    <property type="molecule type" value="Genomic_DNA"/>
</dbReference>
<dbReference type="GO" id="GO:1904047">
    <property type="term" value="F:S-adenosyl-L-methionine binding"/>
    <property type="evidence" value="ECO:0007669"/>
    <property type="project" value="TreeGrafter"/>
</dbReference>
<dbReference type="InterPro" id="IPR012327">
    <property type="entry name" value="MeTrfase_D12"/>
</dbReference>
<dbReference type="Gene3D" id="3.40.50.150">
    <property type="entry name" value="Vaccinia Virus protein VP39"/>
    <property type="match status" value="2"/>
</dbReference>
<reference evidence="6" key="4">
    <citation type="submission" date="2020-10" db="EMBL/GenBank/DDBJ databases">
        <authorList>
            <person name="Bassil N.M."/>
            <person name="Lloyd J.R."/>
        </authorList>
    </citation>
    <scope>NUCLEOTIDE SEQUENCE</scope>
    <source>
        <strain evidence="6">NB2006</strain>
    </source>
</reference>
<dbReference type="GO" id="GO:0009007">
    <property type="term" value="F:site-specific DNA-methyltransferase (adenine-specific) activity"/>
    <property type="evidence" value="ECO:0007669"/>
    <property type="project" value="UniProtKB-EC"/>
</dbReference>
<evidence type="ECO:0000256" key="4">
    <source>
        <dbReference type="PIRSR" id="PIRSR000398-1"/>
    </source>
</evidence>
<evidence type="ECO:0000313" key="6">
    <source>
        <dbReference type="EMBL" id="QOY37736.1"/>
    </source>
</evidence>
<dbReference type="REBASE" id="453029">
    <property type="entry name" value="M.Ais2006ORF9195P"/>
</dbReference>
<dbReference type="PANTHER" id="PTHR30481:SF4">
    <property type="entry name" value="SITE-SPECIFIC DNA-METHYLTRANSFERASE (ADENINE-SPECIFIC)"/>
    <property type="match status" value="1"/>
</dbReference>
<dbReference type="GO" id="GO:0043565">
    <property type="term" value="F:sequence-specific DNA binding"/>
    <property type="evidence" value="ECO:0007669"/>
    <property type="project" value="TreeGrafter"/>
</dbReference>
<feature type="binding site" evidence="4">
    <location>
        <position position="23"/>
    </location>
    <ligand>
        <name>S-adenosyl-L-methionine</name>
        <dbReference type="ChEBI" id="CHEBI:59789"/>
    </ligand>
</feature>
<dbReference type="EMBL" id="LQXD01000034">
    <property type="protein sequence ID" value="OIJ22711.1"/>
    <property type="molecule type" value="Genomic_DNA"/>
</dbReference>
<keyword evidence="2" id="KW-0808">Transferase</keyword>
<dbReference type="PANTHER" id="PTHR30481">
    <property type="entry name" value="DNA ADENINE METHYLASE"/>
    <property type="match status" value="1"/>
</dbReference>
<evidence type="ECO:0000256" key="2">
    <source>
        <dbReference type="ARBA" id="ARBA00022679"/>
    </source>
</evidence>
<name>A0A1S2MD99_9BACI</name>
<dbReference type="RefSeq" id="WP_071316065.1">
    <property type="nucleotide sequence ID" value="NZ_CP063356.2"/>
</dbReference>
<feature type="binding site" evidence="4">
    <location>
        <position position="189"/>
    </location>
    <ligand>
        <name>S-adenosyl-L-methionine</name>
        <dbReference type="ChEBI" id="CHEBI:59789"/>
    </ligand>
</feature>
<keyword evidence="3" id="KW-0949">S-adenosyl-L-methionine</keyword>
<dbReference type="InterPro" id="IPR029063">
    <property type="entry name" value="SAM-dependent_MTases_sf"/>
</dbReference>
<reference evidence="6 7" key="2">
    <citation type="journal article" date="2017" name="Genome Announc.">
        <title>Draft Genome Sequences of Four Alkaliphilic Bacteria Belonging to the Anaerobacillus Genus.</title>
        <authorList>
            <person name="Bassil N.M."/>
            <person name="Lloyd J.R."/>
        </authorList>
    </citation>
    <scope>NUCLEOTIDE SEQUENCE [LARGE SCALE GENOMIC DNA]</scope>
    <source>
        <strain evidence="6 7">NB2006</strain>
    </source>
</reference>
<organism evidence="5 7">
    <name type="scientific">Anaerobacillus isosaccharinicus</name>
    <dbReference type="NCBI Taxonomy" id="1532552"/>
    <lineage>
        <taxon>Bacteria</taxon>
        <taxon>Bacillati</taxon>
        <taxon>Bacillota</taxon>
        <taxon>Bacilli</taxon>
        <taxon>Bacillales</taxon>
        <taxon>Bacillaceae</taxon>
        <taxon>Anaerobacillus</taxon>
    </lineage>
</organism>
<evidence type="ECO:0000313" key="5">
    <source>
        <dbReference type="EMBL" id="OIJ22711.1"/>
    </source>
</evidence>
<dbReference type="PRINTS" id="PR00505">
    <property type="entry name" value="D12N6MTFRASE"/>
</dbReference>
<dbReference type="Pfam" id="PF02086">
    <property type="entry name" value="MethyltransfD12"/>
    <property type="match status" value="1"/>
</dbReference>
<sequence>MTITLTNKVNISTHHPIRWFGGKAKLSRYLLPLMPKHKVYVEPFGGGGAILTKKERSLVEVYNDIDDQMVNFLLVLRNERERLIKAVQTLPSSRTLFVQWKNEPIPDDPFEAAVRWFYLMQQRINPSNGSGVKSGWRSSKVKNVAFCYQNAIQRLEAFADRMNNVMIECRDFREIIQFYDTEQTLMLIDPPYYNFGKCYLGNFEHNSHVDLAHLLNNVQSKVILTYYSHPVIEQLYKGWHRFEIPNIATGSVTKLGQQKSRQTEVIFTNYNPFVK</sequence>
<protein>
    <submittedName>
        <fullName evidence="6">DNA adenine methylase</fullName>
    </submittedName>
</protein>
<evidence type="ECO:0000256" key="1">
    <source>
        <dbReference type="ARBA" id="ARBA00022603"/>
    </source>
</evidence>
<proteinExistence type="predicted"/>
<evidence type="ECO:0000313" key="7">
    <source>
        <dbReference type="Proteomes" id="UP000180175"/>
    </source>
</evidence>
<reference evidence="6 7" key="3">
    <citation type="journal article" date="2019" name="Int. J. Syst. Evol. Microbiol.">
        <title>Anaerobacillus isosaccharinicus sp. nov., an alkaliphilic bacterium which degrades isosaccharinic acid.</title>
        <authorList>
            <person name="Bassil N.M."/>
            <person name="Lloyd J.R."/>
        </authorList>
    </citation>
    <scope>NUCLEOTIDE SEQUENCE [LARGE SCALE GENOMIC DNA]</scope>
    <source>
        <strain evidence="6 7">NB2006</strain>
    </source>
</reference>
<evidence type="ECO:0000256" key="3">
    <source>
        <dbReference type="ARBA" id="ARBA00022691"/>
    </source>
</evidence>
<dbReference type="PIRSF" id="PIRSF000398">
    <property type="entry name" value="M_m6A_EcoRV"/>
    <property type="match status" value="1"/>
</dbReference>
<dbReference type="KEGG" id="aia:AWH56_009195"/>
<dbReference type="InterPro" id="IPR012263">
    <property type="entry name" value="M_m6A_EcoRV"/>
</dbReference>
<dbReference type="SUPFAM" id="SSF53335">
    <property type="entry name" value="S-adenosyl-L-methionine-dependent methyltransferases"/>
    <property type="match status" value="1"/>
</dbReference>
<dbReference type="GO" id="GO:0006298">
    <property type="term" value="P:mismatch repair"/>
    <property type="evidence" value="ECO:0007669"/>
    <property type="project" value="TreeGrafter"/>
</dbReference>
<reference evidence="5 7" key="1">
    <citation type="submission" date="2016-10" db="EMBL/GenBank/DDBJ databases">
        <title>Draft genome sequences of four alkaliphilic bacteria belonging to the Anaerobacillus genus.</title>
        <authorList>
            <person name="Bassil N.M."/>
            <person name="Lloyd J.R."/>
        </authorList>
    </citation>
    <scope>NUCLEOTIDE SEQUENCE [LARGE SCALE GENOMIC DNA]</scope>
    <source>
        <strain evidence="5 7">NB2006</strain>
    </source>
</reference>
<dbReference type="GO" id="GO:0032259">
    <property type="term" value="P:methylation"/>
    <property type="evidence" value="ECO:0007669"/>
    <property type="project" value="UniProtKB-KW"/>
</dbReference>
<dbReference type="AlphaFoldDB" id="A0A1S2MD99"/>
<dbReference type="REBASE" id="178012">
    <property type="entry name" value="M.Asp2006ORF4925P"/>
</dbReference>
<dbReference type="OrthoDB" id="9805629at2"/>
<feature type="binding site" evidence="4">
    <location>
        <position position="64"/>
    </location>
    <ligand>
        <name>S-adenosyl-L-methionine</name>
        <dbReference type="ChEBI" id="CHEBI:59789"/>
    </ligand>
</feature>